<protein>
    <submittedName>
        <fullName evidence="2">Uncharacterized protein</fullName>
    </submittedName>
</protein>
<feature type="compositionally biased region" description="Polar residues" evidence="1">
    <location>
        <begin position="259"/>
        <end position="277"/>
    </location>
</feature>
<name>A0AA39V0E0_9LECA</name>
<feature type="region of interest" description="Disordered" evidence="1">
    <location>
        <begin position="241"/>
        <end position="335"/>
    </location>
</feature>
<comment type="caution">
    <text evidence="2">The sequence shown here is derived from an EMBL/GenBank/DDBJ whole genome shotgun (WGS) entry which is preliminary data.</text>
</comment>
<feature type="compositionally biased region" description="Polar residues" evidence="1">
    <location>
        <begin position="449"/>
        <end position="469"/>
    </location>
</feature>
<organism evidence="2 3">
    <name type="scientific">Cladonia borealis</name>
    <dbReference type="NCBI Taxonomy" id="184061"/>
    <lineage>
        <taxon>Eukaryota</taxon>
        <taxon>Fungi</taxon>
        <taxon>Dikarya</taxon>
        <taxon>Ascomycota</taxon>
        <taxon>Pezizomycotina</taxon>
        <taxon>Lecanoromycetes</taxon>
        <taxon>OSLEUM clade</taxon>
        <taxon>Lecanoromycetidae</taxon>
        <taxon>Lecanorales</taxon>
        <taxon>Lecanorineae</taxon>
        <taxon>Cladoniaceae</taxon>
        <taxon>Cladonia</taxon>
    </lineage>
</organism>
<feature type="compositionally biased region" description="Low complexity" evidence="1">
    <location>
        <begin position="188"/>
        <end position="216"/>
    </location>
</feature>
<evidence type="ECO:0000256" key="1">
    <source>
        <dbReference type="SAM" id="MobiDB-lite"/>
    </source>
</evidence>
<feature type="region of interest" description="Disordered" evidence="1">
    <location>
        <begin position="506"/>
        <end position="533"/>
    </location>
</feature>
<accession>A0AA39V0E0</accession>
<feature type="compositionally biased region" description="Basic and acidic residues" evidence="1">
    <location>
        <begin position="146"/>
        <end position="155"/>
    </location>
</feature>
<proteinExistence type="predicted"/>
<feature type="compositionally biased region" description="Basic and acidic residues" evidence="1">
    <location>
        <begin position="176"/>
        <end position="187"/>
    </location>
</feature>
<evidence type="ECO:0000313" key="3">
    <source>
        <dbReference type="Proteomes" id="UP001166286"/>
    </source>
</evidence>
<feature type="region of interest" description="Disordered" evidence="1">
    <location>
        <begin position="436"/>
        <end position="476"/>
    </location>
</feature>
<evidence type="ECO:0000313" key="2">
    <source>
        <dbReference type="EMBL" id="KAK0511003.1"/>
    </source>
</evidence>
<reference evidence="2" key="1">
    <citation type="submission" date="2023-03" db="EMBL/GenBank/DDBJ databases">
        <title>Complete genome of Cladonia borealis.</title>
        <authorList>
            <person name="Park H."/>
        </authorList>
    </citation>
    <scope>NUCLEOTIDE SEQUENCE</scope>
    <source>
        <strain evidence="2">ANT050790</strain>
    </source>
</reference>
<feature type="compositionally biased region" description="Low complexity" evidence="1">
    <location>
        <begin position="326"/>
        <end position="335"/>
    </location>
</feature>
<dbReference type="EMBL" id="JAFEKC020000014">
    <property type="protein sequence ID" value="KAK0511003.1"/>
    <property type="molecule type" value="Genomic_DNA"/>
</dbReference>
<sequence length="556" mass="60876">MDPVSAVAASIITSVRLFEVTYQLKAVDEQTADLLSTARHVDTNLNEARRLRTKVPLLDAGESAWIDGVIEDTDKALRAVAQLIEPARVDKNVKEGINFKQRIMWVFRDNPKVRDKHAGLTLCHQSLMTVIACLYSKTVVIIEETTRPENEEKPPPYDPQTTDLFNWRNRRRRQKSGMDLRDADTERPTATSSVSTKSVSTSTSPASPLSFTTPLSDSFSTTEWSEGTISSLADAQMQQTSNPLPTLQDDAPERPVLESPTSTGSVATSPLSSTVNINDVDVKRPLPASWGPPRRKPVPYNRRLSDTNEFIRSDGFRATQESPYNLSSRPLSSPQPLQSILDTNPKHFSSISSFTELDCSTHARTSSVTSTNQSQTDDSAHTNCSNADTVTTPSVAEVSSDPSAIVGTGCAPYDNACGLKDQQVYKPYRRPTVGQESQSFAVSSTASSPTLSPDVTSRSERSYSASQVPAYNPPRFPGDPRYSSRAFVTEIESAFSETATVYGELESNGAGHDTDKEALPSQTEGPASARLGRARRGRRSWLMFHATRSDLGHYMG</sequence>
<feature type="region of interest" description="Disordered" evidence="1">
    <location>
        <begin position="146"/>
        <end position="222"/>
    </location>
</feature>
<feature type="compositionally biased region" description="Low complexity" evidence="1">
    <location>
        <begin position="437"/>
        <end position="448"/>
    </location>
</feature>
<feature type="compositionally biased region" description="Low complexity" evidence="1">
    <location>
        <begin position="366"/>
        <end position="377"/>
    </location>
</feature>
<feature type="region of interest" description="Disordered" evidence="1">
    <location>
        <begin position="366"/>
        <end position="388"/>
    </location>
</feature>
<dbReference type="Proteomes" id="UP001166286">
    <property type="component" value="Unassembled WGS sequence"/>
</dbReference>
<gene>
    <name evidence="2" type="ORF">JMJ35_006555</name>
</gene>
<keyword evidence="3" id="KW-1185">Reference proteome</keyword>
<dbReference type="AlphaFoldDB" id="A0AA39V0E0"/>
<feature type="compositionally biased region" description="Basic and acidic residues" evidence="1">
    <location>
        <begin position="303"/>
        <end position="315"/>
    </location>
</feature>